<feature type="transmembrane region" description="Helical" evidence="12">
    <location>
        <begin position="122"/>
        <end position="143"/>
    </location>
</feature>
<dbReference type="GO" id="GO:0012505">
    <property type="term" value="C:endomembrane system"/>
    <property type="evidence" value="ECO:0007669"/>
    <property type="project" value="UniProtKB-SubCell"/>
</dbReference>
<evidence type="ECO:0000256" key="12">
    <source>
        <dbReference type="SAM" id="Phobius"/>
    </source>
</evidence>
<keyword evidence="10 12" id="KW-0472">Membrane</keyword>
<feature type="coiled-coil region" evidence="11">
    <location>
        <begin position="570"/>
        <end position="619"/>
    </location>
</feature>
<evidence type="ECO:0000256" key="10">
    <source>
        <dbReference type="ARBA" id="ARBA00023136"/>
    </source>
</evidence>
<dbReference type="GO" id="GO:0015297">
    <property type="term" value="F:antiporter activity"/>
    <property type="evidence" value="ECO:0007669"/>
    <property type="project" value="UniProtKB-KW"/>
</dbReference>
<dbReference type="NCBIfam" id="TIGR00932">
    <property type="entry name" value="2a37"/>
    <property type="match status" value="1"/>
</dbReference>
<dbReference type="PANTHER" id="PTHR46157:SF4">
    <property type="entry name" value="K(+) EFFLUX ANTIPORTER 3, CHLOROPLASTIC"/>
    <property type="match status" value="1"/>
</dbReference>
<dbReference type="PROSITE" id="PS51201">
    <property type="entry name" value="RCK_N"/>
    <property type="match status" value="1"/>
</dbReference>
<dbReference type="AlphaFoldDB" id="A0A2I1RFY8"/>
<keyword evidence="4" id="KW-0050">Antiport</keyword>
<keyword evidence="11" id="KW-0175">Coiled coil</keyword>
<evidence type="ECO:0000256" key="6">
    <source>
        <dbReference type="ARBA" id="ARBA00022692"/>
    </source>
</evidence>
<proteinExistence type="inferred from homology"/>
<feature type="transmembrane region" description="Helical" evidence="12">
    <location>
        <begin position="275"/>
        <end position="295"/>
    </location>
</feature>
<evidence type="ECO:0000256" key="7">
    <source>
        <dbReference type="ARBA" id="ARBA00022958"/>
    </source>
</evidence>
<reference evidence="14 15" key="1">
    <citation type="submission" date="2017-12" db="EMBL/GenBank/DDBJ databases">
        <title>Phylogenetic diversity of female urinary microbiome.</title>
        <authorList>
            <person name="Thomas-White K."/>
            <person name="Wolfe A.J."/>
        </authorList>
    </citation>
    <scope>NUCLEOTIDE SEQUENCE [LARGE SCALE GENOMIC DNA]</scope>
    <source>
        <strain evidence="14 15">UMB0416</strain>
    </source>
</reference>
<dbReference type="Pfam" id="PF00999">
    <property type="entry name" value="Na_H_Exchanger"/>
    <property type="match status" value="1"/>
</dbReference>
<comment type="similarity">
    <text evidence="2">Belongs to the monovalent cation:proton antiporter 2 (CPA2) transporter (TC 2.A.37) family.</text>
</comment>
<dbReference type="GO" id="GO:1902600">
    <property type="term" value="P:proton transmembrane transport"/>
    <property type="evidence" value="ECO:0007669"/>
    <property type="project" value="InterPro"/>
</dbReference>
<keyword evidence="5" id="KW-0633">Potassium transport</keyword>
<dbReference type="InterPro" id="IPR006153">
    <property type="entry name" value="Cation/H_exchanger_TM"/>
</dbReference>
<keyword evidence="6 12" id="KW-0812">Transmembrane</keyword>
<dbReference type="Gene3D" id="1.20.1530.20">
    <property type="match status" value="1"/>
</dbReference>
<accession>A0A2I1RFY8</accession>
<dbReference type="PANTHER" id="PTHR46157">
    <property type="entry name" value="K(+) EFFLUX ANTIPORTER 3, CHLOROPLASTIC"/>
    <property type="match status" value="1"/>
</dbReference>
<evidence type="ECO:0000256" key="2">
    <source>
        <dbReference type="ARBA" id="ARBA00005551"/>
    </source>
</evidence>
<evidence type="ECO:0000256" key="9">
    <source>
        <dbReference type="ARBA" id="ARBA00023065"/>
    </source>
</evidence>
<evidence type="ECO:0000256" key="11">
    <source>
        <dbReference type="SAM" id="Coils"/>
    </source>
</evidence>
<comment type="subcellular location">
    <subcellularLocation>
        <location evidence="1">Endomembrane system</location>
        <topology evidence="1">Multi-pass membrane protein</topology>
    </subcellularLocation>
</comment>
<feature type="transmembrane region" description="Helical" evidence="12">
    <location>
        <begin position="155"/>
        <end position="177"/>
    </location>
</feature>
<evidence type="ECO:0000256" key="5">
    <source>
        <dbReference type="ARBA" id="ARBA00022538"/>
    </source>
</evidence>
<evidence type="ECO:0000313" key="14">
    <source>
        <dbReference type="EMBL" id="PKZ68051.1"/>
    </source>
</evidence>
<name>A0A2I1RFY8_FAUOS</name>
<protein>
    <submittedName>
        <fullName evidence="14">Glutathione-regulated potassium-efflux system protein KefB</fullName>
    </submittedName>
</protein>
<feature type="transmembrane region" description="Helical" evidence="12">
    <location>
        <begin position="189"/>
        <end position="208"/>
    </location>
</feature>
<evidence type="ECO:0000256" key="1">
    <source>
        <dbReference type="ARBA" id="ARBA00004127"/>
    </source>
</evidence>
<dbReference type="GO" id="GO:0008324">
    <property type="term" value="F:monoatomic cation transmembrane transporter activity"/>
    <property type="evidence" value="ECO:0007669"/>
    <property type="project" value="InterPro"/>
</dbReference>
<dbReference type="FunFam" id="3.40.50.720:FF:000036">
    <property type="entry name" value="Glutathione-regulated potassium-efflux system protein KefB"/>
    <property type="match status" value="1"/>
</dbReference>
<dbReference type="InterPro" id="IPR036291">
    <property type="entry name" value="NAD(P)-bd_dom_sf"/>
</dbReference>
<evidence type="ECO:0000256" key="4">
    <source>
        <dbReference type="ARBA" id="ARBA00022449"/>
    </source>
</evidence>
<sequence length="622" mass="69207">MFVLAASVNSSMMLDATIFLGAAVILIPLAKRFGIATVLGYLFTGLLLGPSFLKVASNPDDLLHFSEFGVVLLLFIIGLELQPSRLWALRQQIFVLGGLQVIVTGVVLMLLSWYFLDIRLSNSFVIGFGLALSSTAFVLQLLGEKKQLATTHGQQAFTILLFQDIAVIPLLAALPFLSGAQEQNYDWIYFAKVISVFAGLIFVSRFVVRPFFKFVASSDATELLTATALFIILSVSLLMNYIGLSMALGAFLTGVLLADSEYRHELQASIEPFKGLLLGLFFMSVGMLINIKLIVAKPLLIIGLAGLLMLIKFVVLTIIARLMGNKNESSIRLGVTLAQGGEFAFVLFSVATAQHLLTREQQNILNLVVTVSMAMTPLAFLLLEKFGNPLFAKATPSKEYDKIPNHEHAVVIAGFGRVGQIIGRVLRMHNIEFTAIEKSANQVDFVRKFGNQVYYGNPKNPEILRAAGLENAKVFIIAIGDIELSETVAAYVVRNYPHLTILARAKNREHYYRLRDVGVKYIWRETYLTSLDMSRETLEILGMDPKTARKTVQMFRDYDDALIERQRAIYQDEAEMIASAQSAIQELESLFDSDMTTAKHELNKEKERLEKLADESYSQTKK</sequence>
<organism evidence="14 15">
    <name type="scientific">Faucicola osloensis</name>
    <name type="common">Moraxella osloensis</name>
    <dbReference type="NCBI Taxonomy" id="34062"/>
    <lineage>
        <taxon>Bacteria</taxon>
        <taxon>Pseudomonadati</taxon>
        <taxon>Pseudomonadota</taxon>
        <taxon>Gammaproteobacteria</taxon>
        <taxon>Moraxellales</taxon>
        <taxon>Moraxellaceae</taxon>
        <taxon>Faucicola</taxon>
    </lineage>
</organism>
<feature type="transmembrane region" description="Helical" evidence="12">
    <location>
        <begin position="93"/>
        <end position="116"/>
    </location>
</feature>
<dbReference type="EMBL" id="PKJS01000014">
    <property type="protein sequence ID" value="PKZ68051.1"/>
    <property type="molecule type" value="Genomic_DNA"/>
</dbReference>
<keyword evidence="3" id="KW-0813">Transport</keyword>
<feature type="domain" description="RCK N-terminal" evidence="13">
    <location>
        <begin position="406"/>
        <end position="526"/>
    </location>
</feature>
<feature type="transmembrane region" description="Helical" evidence="12">
    <location>
        <begin position="37"/>
        <end position="56"/>
    </location>
</feature>
<dbReference type="Proteomes" id="UP000234914">
    <property type="component" value="Unassembled WGS sequence"/>
</dbReference>
<evidence type="ECO:0000313" key="15">
    <source>
        <dbReference type="Proteomes" id="UP000234914"/>
    </source>
</evidence>
<keyword evidence="7" id="KW-0630">Potassium</keyword>
<feature type="transmembrane region" description="Helical" evidence="12">
    <location>
        <begin position="335"/>
        <end position="357"/>
    </location>
</feature>
<dbReference type="Gene3D" id="3.40.50.720">
    <property type="entry name" value="NAD(P)-binding Rossmann-like Domain"/>
    <property type="match status" value="1"/>
</dbReference>
<comment type="caution">
    <text evidence="14">The sequence shown here is derived from an EMBL/GenBank/DDBJ whole genome shotgun (WGS) entry which is preliminary data.</text>
</comment>
<keyword evidence="9" id="KW-0406">Ion transport</keyword>
<dbReference type="RefSeq" id="WP_101964956.1">
    <property type="nucleotide sequence ID" value="NZ_PKJS01000014.1"/>
</dbReference>
<dbReference type="GO" id="GO:0006813">
    <property type="term" value="P:potassium ion transport"/>
    <property type="evidence" value="ECO:0007669"/>
    <property type="project" value="UniProtKB-KW"/>
</dbReference>
<dbReference type="InterPro" id="IPR003148">
    <property type="entry name" value="RCK_N"/>
</dbReference>
<dbReference type="InterPro" id="IPR038770">
    <property type="entry name" value="Na+/solute_symporter_sf"/>
</dbReference>
<feature type="transmembrane region" description="Helical" evidence="12">
    <location>
        <begin position="12"/>
        <end position="30"/>
    </location>
</feature>
<dbReference type="Pfam" id="PF02254">
    <property type="entry name" value="TrkA_N"/>
    <property type="match status" value="1"/>
</dbReference>
<keyword evidence="8 12" id="KW-1133">Transmembrane helix</keyword>
<evidence type="ECO:0000256" key="8">
    <source>
        <dbReference type="ARBA" id="ARBA00022989"/>
    </source>
</evidence>
<dbReference type="GO" id="GO:0005886">
    <property type="term" value="C:plasma membrane"/>
    <property type="evidence" value="ECO:0007669"/>
    <property type="project" value="TreeGrafter"/>
</dbReference>
<gene>
    <name evidence="14" type="ORF">CYJ96_10280</name>
</gene>
<dbReference type="InterPro" id="IPR004771">
    <property type="entry name" value="K/H_exchanger"/>
</dbReference>
<feature type="transmembrane region" description="Helical" evidence="12">
    <location>
        <begin position="301"/>
        <end position="323"/>
    </location>
</feature>
<evidence type="ECO:0000259" key="13">
    <source>
        <dbReference type="PROSITE" id="PS51201"/>
    </source>
</evidence>
<feature type="transmembrane region" description="Helical" evidence="12">
    <location>
        <begin position="62"/>
        <end position="81"/>
    </location>
</feature>
<dbReference type="SUPFAM" id="SSF51735">
    <property type="entry name" value="NAD(P)-binding Rossmann-fold domains"/>
    <property type="match status" value="1"/>
</dbReference>
<evidence type="ECO:0000256" key="3">
    <source>
        <dbReference type="ARBA" id="ARBA00022448"/>
    </source>
</evidence>
<feature type="transmembrane region" description="Helical" evidence="12">
    <location>
        <begin position="363"/>
        <end position="383"/>
    </location>
</feature>